<evidence type="ECO:0000313" key="2">
    <source>
        <dbReference type="EMBL" id="MBU2692281.1"/>
    </source>
</evidence>
<gene>
    <name evidence="2" type="ORF">KJ970_15265</name>
</gene>
<dbReference type="EMBL" id="JAHJDP010000087">
    <property type="protein sequence ID" value="MBU2692281.1"/>
    <property type="molecule type" value="Genomic_DNA"/>
</dbReference>
<evidence type="ECO:0000256" key="1">
    <source>
        <dbReference type="SAM" id="MobiDB-lite"/>
    </source>
</evidence>
<evidence type="ECO:0008006" key="4">
    <source>
        <dbReference type="Google" id="ProtNLM"/>
    </source>
</evidence>
<dbReference type="Gene3D" id="2.40.160.50">
    <property type="entry name" value="membrane protein fhac: a member of the omp85/tpsb transporter family"/>
    <property type="match status" value="1"/>
</dbReference>
<protein>
    <recommendedName>
        <fullName evidence="4">Bacterial surface antigen (D15) domain-containing protein</fullName>
    </recommendedName>
</protein>
<organism evidence="2 3">
    <name type="scientific">Eiseniibacteriota bacterium</name>
    <dbReference type="NCBI Taxonomy" id="2212470"/>
    <lineage>
        <taxon>Bacteria</taxon>
        <taxon>Candidatus Eiseniibacteriota</taxon>
    </lineage>
</organism>
<name>A0A948RYG5_UNCEI</name>
<dbReference type="Proteomes" id="UP000777784">
    <property type="component" value="Unassembled WGS sequence"/>
</dbReference>
<evidence type="ECO:0000313" key="3">
    <source>
        <dbReference type="Proteomes" id="UP000777784"/>
    </source>
</evidence>
<dbReference type="AlphaFoldDB" id="A0A948RYG5"/>
<sequence>MTTKGQWNDDDMPVTRSEDRMMKGPHQGMQGFQKAVLWKALFFLLAGILPPGAAAAQLIDPPGDADPAKTWEALLDSLRSEPDSLIPWNESAPEEWVKPGEIAWIPDASDSTTAKGRDGASTLSFDIQPVFGFSKVDGATPGFKLSLSTKKEPDIHLCGVLRRGLEAGRWEGFGLAGVVFSEENVRGLLKSPETRLTGGGRGGPGSPQAGSLELLQSPGWGFITGWSDQPVPFGSNRPYGTTPLGGLMGLDHQSYLERREIAGGLLLRGEKGANGGICLVHREDRSLKAVSGALFELDDDNMKLNPSADAVELNGVILDASIRGRFDLQTGTRAGLWARVGLWGGTLEGDREFYTAGIEGRTSFKAPLRGELFTEFWAGAVGGHPPVQELMDLGGEQSLRAYPPRFDTGAGVSLLRLDYVFGIDPLYHLRIPILKNLRLQPVIFADAGAVWGDKPWSSLESLQGPESGDYRFDVGLGIQRFLGFPGFLSHIRIEAGWRLDRSRDRMRWNVSLKP</sequence>
<comment type="caution">
    <text evidence="2">The sequence shown here is derived from an EMBL/GenBank/DDBJ whole genome shotgun (WGS) entry which is preliminary data.</text>
</comment>
<reference evidence="2" key="1">
    <citation type="submission" date="2021-05" db="EMBL/GenBank/DDBJ databases">
        <title>Energy efficiency and biological interactions define the core microbiome of deep oligotrophic groundwater.</title>
        <authorList>
            <person name="Mehrshad M."/>
            <person name="Lopez-Fernandez M."/>
            <person name="Bell E."/>
            <person name="Bernier-Latmani R."/>
            <person name="Bertilsson S."/>
            <person name="Dopson M."/>
        </authorList>
    </citation>
    <scope>NUCLEOTIDE SEQUENCE</scope>
    <source>
        <strain evidence="2">Modern_marine.mb.64</strain>
    </source>
</reference>
<feature type="region of interest" description="Disordered" evidence="1">
    <location>
        <begin position="1"/>
        <end position="26"/>
    </location>
</feature>
<proteinExistence type="predicted"/>
<accession>A0A948RYG5</accession>